<dbReference type="Proteomes" id="UP001157109">
    <property type="component" value="Unassembled WGS sequence"/>
</dbReference>
<dbReference type="SFLD" id="SFLDG01129">
    <property type="entry name" value="C1.5:_HAD__Beta-PGM__Phosphata"/>
    <property type="match status" value="1"/>
</dbReference>
<dbReference type="InterPro" id="IPR036412">
    <property type="entry name" value="HAD-like_sf"/>
</dbReference>
<dbReference type="PRINTS" id="PR00413">
    <property type="entry name" value="HADHALOGNASE"/>
</dbReference>
<dbReference type="SFLD" id="SFLDS00003">
    <property type="entry name" value="Haloacid_Dehalogenase"/>
    <property type="match status" value="1"/>
</dbReference>
<organism evidence="1 2">
    <name type="scientific">Arsenicicoccus piscis</name>
    <dbReference type="NCBI Taxonomy" id="673954"/>
    <lineage>
        <taxon>Bacteria</taxon>
        <taxon>Bacillati</taxon>
        <taxon>Actinomycetota</taxon>
        <taxon>Actinomycetes</taxon>
        <taxon>Micrococcales</taxon>
        <taxon>Intrasporangiaceae</taxon>
        <taxon>Arsenicicoccus</taxon>
    </lineage>
</organism>
<protein>
    <recommendedName>
        <fullName evidence="3">HAD family hydrolase</fullName>
    </recommendedName>
</protein>
<accession>A0ABQ6HMV3</accession>
<keyword evidence="2" id="KW-1185">Reference proteome</keyword>
<proteinExistence type="predicted"/>
<sequence length="371" mass="40028">MTDSDRIVESIEIERAPEAVWELVSQPGWFVNDDALREHTVRWHDDRSVTVTDPVHGSFTFLLVRSDEPRVIEWRGWSGGDLGAEPSSTVTFSIDPVPGGSRLQVVESGLDALALSADALRAHVEENTRAWQLELRLAKEHVETANPAGPRPCVWRPAAVLWDMDGTITDSEPLWSLARVSLAAEHGVDWVEPEPSAFAGKPMPHTAETLRDRGVELPLDEIPDRLVAMVSSVLDDDDPDWRPGARELLAEVIEAGIPVALVTQAFTGVAMRVARRAHGQGFSVVVAGDDVTHAKPHPQPYLLACQRLGVDPSQCLAIEDSETGTSSAVAAGITTIVVPHGAPIAPGPGRVIIDTLAGVHLADLPRLVGRD</sequence>
<evidence type="ECO:0000313" key="2">
    <source>
        <dbReference type="Proteomes" id="UP001157109"/>
    </source>
</evidence>
<dbReference type="InterPro" id="IPR023393">
    <property type="entry name" value="START-like_dom_sf"/>
</dbReference>
<dbReference type="Gene3D" id="1.10.150.240">
    <property type="entry name" value="Putative phosphatase, domain 2"/>
    <property type="match status" value="1"/>
</dbReference>
<dbReference type="Gene3D" id="3.40.50.1000">
    <property type="entry name" value="HAD superfamily/HAD-like"/>
    <property type="match status" value="1"/>
</dbReference>
<dbReference type="InterPro" id="IPR051806">
    <property type="entry name" value="HAD-like_SPP"/>
</dbReference>
<dbReference type="RefSeq" id="WP_241445299.1">
    <property type="nucleotide sequence ID" value="NZ_BSUJ01000001.1"/>
</dbReference>
<evidence type="ECO:0000313" key="1">
    <source>
        <dbReference type="EMBL" id="GMA19647.1"/>
    </source>
</evidence>
<dbReference type="EMBL" id="BSUJ01000001">
    <property type="protein sequence ID" value="GMA19647.1"/>
    <property type="molecule type" value="Genomic_DNA"/>
</dbReference>
<dbReference type="PANTHER" id="PTHR43481:SF4">
    <property type="entry name" value="GLYCEROL-1-PHOSPHATE PHOSPHOHYDROLASE 1-RELATED"/>
    <property type="match status" value="1"/>
</dbReference>
<dbReference type="PANTHER" id="PTHR43481">
    <property type="entry name" value="FRUCTOSE-1-PHOSPHATE PHOSPHATASE"/>
    <property type="match status" value="1"/>
</dbReference>
<dbReference type="Gene3D" id="3.30.530.20">
    <property type="match status" value="1"/>
</dbReference>
<dbReference type="Pfam" id="PF00702">
    <property type="entry name" value="Hydrolase"/>
    <property type="match status" value="1"/>
</dbReference>
<dbReference type="SUPFAM" id="SSF55961">
    <property type="entry name" value="Bet v1-like"/>
    <property type="match status" value="1"/>
</dbReference>
<dbReference type="SUPFAM" id="SSF56784">
    <property type="entry name" value="HAD-like"/>
    <property type="match status" value="1"/>
</dbReference>
<dbReference type="CDD" id="cd07505">
    <property type="entry name" value="HAD_BPGM-like"/>
    <property type="match status" value="1"/>
</dbReference>
<evidence type="ECO:0008006" key="3">
    <source>
        <dbReference type="Google" id="ProtNLM"/>
    </source>
</evidence>
<name>A0ABQ6HMV3_9MICO</name>
<dbReference type="NCBIfam" id="TIGR01509">
    <property type="entry name" value="HAD-SF-IA-v3"/>
    <property type="match status" value="1"/>
</dbReference>
<gene>
    <name evidence="1" type="ORF">GCM10025862_16680</name>
</gene>
<comment type="caution">
    <text evidence="1">The sequence shown here is derived from an EMBL/GenBank/DDBJ whole genome shotgun (WGS) entry which is preliminary data.</text>
</comment>
<dbReference type="InterPro" id="IPR006439">
    <property type="entry name" value="HAD-SF_hydro_IA"/>
</dbReference>
<dbReference type="InterPro" id="IPR023198">
    <property type="entry name" value="PGP-like_dom2"/>
</dbReference>
<reference evidence="2" key="1">
    <citation type="journal article" date="2019" name="Int. J. Syst. Evol. Microbiol.">
        <title>The Global Catalogue of Microorganisms (GCM) 10K type strain sequencing project: providing services to taxonomists for standard genome sequencing and annotation.</title>
        <authorList>
            <consortium name="The Broad Institute Genomics Platform"/>
            <consortium name="The Broad Institute Genome Sequencing Center for Infectious Disease"/>
            <person name="Wu L."/>
            <person name="Ma J."/>
        </authorList>
    </citation>
    <scope>NUCLEOTIDE SEQUENCE [LARGE SCALE GENOMIC DNA]</scope>
    <source>
        <strain evidence="2">NBRC 105830</strain>
    </source>
</reference>
<dbReference type="InterPro" id="IPR023214">
    <property type="entry name" value="HAD_sf"/>
</dbReference>